<dbReference type="Gene3D" id="3.90.70.10">
    <property type="entry name" value="Cysteine proteinases"/>
    <property type="match status" value="1"/>
</dbReference>
<evidence type="ECO:0000256" key="7">
    <source>
        <dbReference type="ARBA" id="ARBA00022807"/>
    </source>
</evidence>
<dbReference type="InterPro" id="IPR001394">
    <property type="entry name" value="Peptidase_C19_UCH"/>
</dbReference>
<evidence type="ECO:0000256" key="1">
    <source>
        <dbReference type="ARBA" id="ARBA00000707"/>
    </source>
</evidence>
<feature type="compositionally biased region" description="Low complexity" evidence="8">
    <location>
        <begin position="827"/>
        <end position="839"/>
    </location>
</feature>
<dbReference type="GeneID" id="101888302"/>
<feature type="compositionally biased region" description="Polar residues" evidence="8">
    <location>
        <begin position="840"/>
        <end position="877"/>
    </location>
</feature>
<name>A0ABM3VPI5_MUSDO</name>
<evidence type="ECO:0000259" key="9">
    <source>
        <dbReference type="PROSITE" id="PS50235"/>
    </source>
</evidence>
<dbReference type="InterPro" id="IPR050164">
    <property type="entry name" value="Peptidase_C19"/>
</dbReference>
<evidence type="ECO:0000256" key="2">
    <source>
        <dbReference type="ARBA" id="ARBA00005427"/>
    </source>
</evidence>
<feature type="compositionally biased region" description="Low complexity" evidence="8">
    <location>
        <begin position="1033"/>
        <end position="1043"/>
    </location>
</feature>
<keyword evidence="7" id="KW-0788">Thiol protease</keyword>
<evidence type="ECO:0000256" key="8">
    <source>
        <dbReference type="SAM" id="MobiDB-lite"/>
    </source>
</evidence>
<feature type="compositionally biased region" description="Polar residues" evidence="8">
    <location>
        <begin position="1006"/>
        <end position="1029"/>
    </location>
</feature>
<evidence type="ECO:0000256" key="6">
    <source>
        <dbReference type="ARBA" id="ARBA00022801"/>
    </source>
</evidence>
<dbReference type="Pfam" id="PF00443">
    <property type="entry name" value="UCH"/>
    <property type="match status" value="1"/>
</dbReference>
<feature type="region of interest" description="Disordered" evidence="8">
    <location>
        <begin position="209"/>
        <end position="301"/>
    </location>
</feature>
<dbReference type="PROSITE" id="PS00973">
    <property type="entry name" value="USP_2"/>
    <property type="match status" value="1"/>
</dbReference>
<evidence type="ECO:0000256" key="3">
    <source>
        <dbReference type="ARBA" id="ARBA00012759"/>
    </source>
</evidence>
<feature type="region of interest" description="Disordered" evidence="8">
    <location>
        <begin position="734"/>
        <end position="1043"/>
    </location>
</feature>
<dbReference type="PANTHER" id="PTHR24006:SF687">
    <property type="entry name" value="UBIQUITIN CARBOXYL-TERMINAL HYDROLASE 10"/>
    <property type="match status" value="1"/>
</dbReference>
<keyword evidence="4" id="KW-0645">Protease</keyword>
<feature type="compositionally biased region" description="Low complexity" evidence="8">
    <location>
        <begin position="963"/>
        <end position="973"/>
    </location>
</feature>
<feature type="compositionally biased region" description="Gly residues" evidence="8">
    <location>
        <begin position="1571"/>
        <end position="1581"/>
    </location>
</feature>
<organism evidence="10 11">
    <name type="scientific">Musca domestica</name>
    <name type="common">House fly</name>
    <dbReference type="NCBI Taxonomy" id="7370"/>
    <lineage>
        <taxon>Eukaryota</taxon>
        <taxon>Metazoa</taxon>
        <taxon>Ecdysozoa</taxon>
        <taxon>Arthropoda</taxon>
        <taxon>Hexapoda</taxon>
        <taxon>Insecta</taxon>
        <taxon>Pterygota</taxon>
        <taxon>Neoptera</taxon>
        <taxon>Endopterygota</taxon>
        <taxon>Diptera</taxon>
        <taxon>Brachycera</taxon>
        <taxon>Muscomorpha</taxon>
        <taxon>Muscoidea</taxon>
        <taxon>Muscidae</taxon>
        <taxon>Musca</taxon>
    </lineage>
</organism>
<feature type="compositionally biased region" description="Low complexity" evidence="8">
    <location>
        <begin position="928"/>
        <end position="943"/>
    </location>
</feature>
<dbReference type="Proteomes" id="UP001652621">
    <property type="component" value="Unplaced"/>
</dbReference>
<feature type="compositionally biased region" description="Low complexity" evidence="8">
    <location>
        <begin position="734"/>
        <end position="774"/>
    </location>
</feature>
<feature type="region of interest" description="Disordered" evidence="8">
    <location>
        <begin position="1564"/>
        <end position="1595"/>
    </location>
</feature>
<feature type="compositionally biased region" description="Low complexity" evidence="8">
    <location>
        <begin position="878"/>
        <end position="914"/>
    </location>
</feature>
<feature type="domain" description="USP" evidence="9">
    <location>
        <begin position="1190"/>
        <end position="1559"/>
    </location>
</feature>
<dbReference type="InterPro" id="IPR038765">
    <property type="entry name" value="Papain-like_cys_pep_sf"/>
</dbReference>
<feature type="region of interest" description="Disordered" evidence="8">
    <location>
        <begin position="1"/>
        <end position="61"/>
    </location>
</feature>
<feature type="compositionally biased region" description="Low complexity" evidence="8">
    <location>
        <begin position="994"/>
        <end position="1005"/>
    </location>
</feature>
<evidence type="ECO:0000256" key="5">
    <source>
        <dbReference type="ARBA" id="ARBA00022786"/>
    </source>
</evidence>
<keyword evidence="6" id="KW-0378">Hydrolase</keyword>
<feature type="compositionally biased region" description="Polar residues" evidence="8">
    <location>
        <begin position="974"/>
        <end position="988"/>
    </location>
</feature>
<feature type="compositionally biased region" description="Polar residues" evidence="8">
    <location>
        <begin position="806"/>
        <end position="815"/>
    </location>
</feature>
<dbReference type="InterPro" id="IPR018200">
    <property type="entry name" value="USP_CS"/>
</dbReference>
<protein>
    <recommendedName>
        <fullName evidence="3">ubiquitinyl hydrolase 1</fullName>
        <ecNumber evidence="3">3.4.19.12</ecNumber>
    </recommendedName>
</protein>
<evidence type="ECO:0000256" key="4">
    <source>
        <dbReference type="ARBA" id="ARBA00022670"/>
    </source>
</evidence>
<accession>A0ABM3VPI5</accession>
<evidence type="ECO:0000313" key="11">
    <source>
        <dbReference type="RefSeq" id="XP_058987563.1"/>
    </source>
</evidence>
<reference evidence="11" key="1">
    <citation type="submission" date="2025-08" db="UniProtKB">
        <authorList>
            <consortium name="RefSeq"/>
        </authorList>
    </citation>
    <scope>IDENTIFICATION</scope>
    <source>
        <strain evidence="11">Aabys</strain>
        <tissue evidence="11">Whole body</tissue>
    </source>
</reference>
<comment type="similarity">
    <text evidence="2">Belongs to the peptidase C19 family. USP10 subfamily.</text>
</comment>
<comment type="catalytic activity">
    <reaction evidence="1">
        <text>Thiol-dependent hydrolysis of ester, thioester, amide, peptide and isopeptide bonds formed by the C-terminal Gly of ubiquitin (a 76-residue protein attached to proteins as an intracellular targeting signal).</text>
        <dbReference type="EC" id="3.4.19.12"/>
    </reaction>
</comment>
<keyword evidence="5" id="KW-0833">Ubl conjugation pathway</keyword>
<sequence>MAQYTQPVVGQQQQQQQSSPPQQHQQQQTQTTTPQAPNNTNNNNMNNNNNNNNPAPTTPTAAAAPSVVAATTNNNNNQTQTIAVQQPVANAGNNNYATAQNVVPGVVGVAGAPVYNPQLQAANLYVPAAAHHGMPGHHHPHPQPGAMYSTMLPAPLSSNVFVNNVTANVNLHGWPHTAVPHGGWMHAAGAPHYIHGEIPPEQGGPVLQPMAMPIALPPTGQNMNTHSGGGGGGRGNRRGRGGRGGGSGSRRNDYNSQRHTPQQQQHHHHQQQQQHEGSPAPQGSSVQNTNQQSQEQQTIESQQIMSSIPYAPAHPHGPYAAAQYPYGYPAYFAPQQPMIHAGQNPAAQQAAGTSLFFSPMPVYNNPHIYNYGYFIPPVVNQAEYPYMPAEEVMAGQVVDERQGGGETSAMIWHQPHMYPGEEYAMNPNEMHSIGADDINQNSGSASETPTSMLSPNYTPIYDPQMHEMQQQMGVMQIYEDPQMGQMQVIHSQGGSAAAGGIGTQIEDDISECGSQRSAPIHIVPAGAIIASAPNMVAAPPALQQQHQPTNQISEQLSMHQQQPHLIPAAGSVISIDQTTSTNQQLPLSSDNNNVLVADGAGMQPGEYATNNAMQPCESITNLKEDIPQQQHIVENVGQDYQQQQQIQGVEISTAPMQMDNYNAKNNKILMTEVHALQDNVPKPTQIITTTSSVAVANVDVAIETNAMQQTIVQQQQQQTSHTFVAATQTQSVPQQQQVQPQQPQNYKQQQQQPQSQQYQHQQLQTQPQPQQQQQQHHHHPQQQQQQQSYNQHQQQTHYHNYDNRKSYSTQQQQSRRNNKYDHHNDGSSQQQSQQQQQQQPTTKTMSWTNSSQHKKSTNTVAVTATPSLTHNPGYNKQSNSSTNSSSTSTHSHGTRTYTNQQHHSYQQQQQTTQTRNYGAMKMPSSPVASGTAATGPGATNSSTMERKSSQSSSGDHAGKTHQATTSTASITATPHQFQQTAANESANTAKQQRKSSAAQQQQQQQGVASPNTTASTNPSGPANETSTPPINLAPPASAAAQAAPSTPSWASLFTASAASSGPASSPAAVYTTNQNTLAANNNTLPSNSAATTTANYAQKPIAKVAPFESVASTATPAVTPGALSYSAASAQNLPPPPSSNATNSSAALATVAGGNRKITNLANLDEYSLKFADFLTKYKSDWTTISLRPRGLTNRSNYCYINSILQALLGCSPLYNLMRSIPKQAATLCEVKTPTVNAMMSFMSNFSNLPSGLRLRTAKGGKGSNNKDDLAQELQCDPAFEPTEIYKLWNDSREEHVEGRQEDAEEFLSYILNKLNDEMLEVVKLIAKQNPEQNGQNDQSEGEDGDVWQMICNNRNKGSVTRQTDFGCTPLSDIFRGELRSRLQREGEHPTDVIQPFLTLPLNIEKAASVKEALEILVGRDQLEGVTGSKSKQEVLAWQQMNVEKLPPILILHLKWFDYRSDGCTKILKKVEFPVDLKIDTKILASKKYSQKQRAYRLFAVVYHDGKEASKGHYITDVYHTGYGSWLRYDDSSVKSVSENHVLLPRTPRVPYLLYYRRCDTIPQQNNNNNSGGGGGGGNSSSGGNNASGGHNTPK</sequence>
<feature type="compositionally biased region" description="Low complexity" evidence="8">
    <location>
        <begin position="781"/>
        <end position="797"/>
    </location>
</feature>
<keyword evidence="10" id="KW-1185">Reference proteome</keyword>
<feature type="compositionally biased region" description="Low complexity" evidence="8">
    <location>
        <begin position="287"/>
        <end position="301"/>
    </location>
</feature>
<dbReference type="CDD" id="cd02257">
    <property type="entry name" value="Peptidase_C19"/>
    <property type="match status" value="1"/>
</dbReference>
<dbReference type="RefSeq" id="XP_058987563.1">
    <property type="nucleotide sequence ID" value="XM_059131580.1"/>
</dbReference>
<evidence type="ECO:0000313" key="10">
    <source>
        <dbReference type="Proteomes" id="UP001652621"/>
    </source>
</evidence>
<dbReference type="PANTHER" id="PTHR24006">
    <property type="entry name" value="UBIQUITIN CARBOXYL-TERMINAL HYDROLASE"/>
    <property type="match status" value="1"/>
</dbReference>
<dbReference type="SUPFAM" id="SSF54001">
    <property type="entry name" value="Cysteine proteinases"/>
    <property type="match status" value="1"/>
</dbReference>
<dbReference type="PROSITE" id="PS50235">
    <property type="entry name" value="USP_3"/>
    <property type="match status" value="1"/>
</dbReference>
<dbReference type="EC" id="3.4.19.12" evidence="3"/>
<feature type="compositionally biased region" description="Low complexity" evidence="8">
    <location>
        <begin position="1582"/>
        <end position="1595"/>
    </location>
</feature>
<proteinExistence type="inferred from homology"/>
<gene>
    <name evidence="11" type="primary">LOC101888302</name>
</gene>
<dbReference type="InterPro" id="IPR028889">
    <property type="entry name" value="USP"/>
</dbReference>